<proteinExistence type="predicted"/>
<evidence type="ECO:0000313" key="2">
    <source>
        <dbReference type="Proteomes" id="UP000094527"/>
    </source>
</evidence>
<protein>
    <submittedName>
        <fullName evidence="1">Uncharacterized protein</fullName>
    </submittedName>
</protein>
<keyword evidence="2" id="KW-1185">Reference proteome</keyword>
<dbReference type="OrthoDB" id="6328618at2759"/>
<sequence>MVDALSKQQQDCPVHLKKGVEIDNSYIQPNYGYGFQYASVPGCPKAISGRPWLYYGSPTRCYLAGIQGPCSSHQTLQWRRGSSFGVCQNRRM</sequence>
<dbReference type="AlphaFoldDB" id="A0A1D2NK88"/>
<organism evidence="1 2">
    <name type="scientific">Orchesella cincta</name>
    <name type="common">Springtail</name>
    <name type="synonym">Podura cincta</name>
    <dbReference type="NCBI Taxonomy" id="48709"/>
    <lineage>
        <taxon>Eukaryota</taxon>
        <taxon>Metazoa</taxon>
        <taxon>Ecdysozoa</taxon>
        <taxon>Arthropoda</taxon>
        <taxon>Hexapoda</taxon>
        <taxon>Collembola</taxon>
        <taxon>Entomobryomorpha</taxon>
        <taxon>Entomobryoidea</taxon>
        <taxon>Orchesellidae</taxon>
        <taxon>Orchesellinae</taxon>
        <taxon>Orchesella</taxon>
    </lineage>
</organism>
<evidence type="ECO:0000313" key="1">
    <source>
        <dbReference type="EMBL" id="ODN05680.1"/>
    </source>
</evidence>
<reference evidence="1 2" key="1">
    <citation type="journal article" date="2016" name="Genome Biol. Evol.">
        <title>Gene Family Evolution Reflects Adaptation to Soil Environmental Stressors in the Genome of the Collembolan Orchesella cincta.</title>
        <authorList>
            <person name="Faddeeva-Vakhrusheva A."/>
            <person name="Derks M.F."/>
            <person name="Anvar S.Y."/>
            <person name="Agamennone V."/>
            <person name="Suring W."/>
            <person name="Smit S."/>
            <person name="van Straalen N.M."/>
            <person name="Roelofs D."/>
        </authorList>
    </citation>
    <scope>NUCLEOTIDE SEQUENCE [LARGE SCALE GENOMIC DNA]</scope>
    <source>
        <tissue evidence="1">Mixed pool</tissue>
    </source>
</reference>
<name>A0A1D2NK88_ORCCI</name>
<dbReference type="EMBL" id="LJIJ01000018">
    <property type="protein sequence ID" value="ODN05680.1"/>
    <property type="molecule type" value="Genomic_DNA"/>
</dbReference>
<dbReference type="Proteomes" id="UP000094527">
    <property type="component" value="Unassembled WGS sequence"/>
</dbReference>
<gene>
    <name evidence="1" type="ORF">Ocin01_00995</name>
</gene>
<accession>A0A1D2NK88</accession>
<comment type="caution">
    <text evidence="1">The sequence shown here is derived from an EMBL/GenBank/DDBJ whole genome shotgun (WGS) entry which is preliminary data.</text>
</comment>